<feature type="transmembrane region" description="Helical" evidence="8">
    <location>
        <begin position="335"/>
        <end position="353"/>
    </location>
</feature>
<dbReference type="PRINTS" id="PR00758">
    <property type="entry name" value="ARSENICPUMP"/>
</dbReference>
<dbReference type="OrthoDB" id="9774335at2"/>
<evidence type="ECO:0000256" key="3">
    <source>
        <dbReference type="ARBA" id="ARBA00022475"/>
    </source>
</evidence>
<dbReference type="STRING" id="1121881.SAMN02745225_02184"/>
<comment type="subcellular location">
    <subcellularLocation>
        <location evidence="1">Cell membrane</location>
        <topology evidence="1">Multi-pass membrane protein</topology>
    </subcellularLocation>
</comment>
<sequence length="447" mass="47834">MQLFLASLVFVVTLILVIWQPRKLGIGYSALAGAIIDLLLGVVNLHNVLTVWSIVWNATFTFVAIIIISLILEWAGFFRWMALHFARLGKGRGVRLFAMVVLLGAIIAAMYANDGAALTLTPIVVELMLELGFTPDTSLAFIMASGFIADTASLPLVVSNLVNIVSADYFHIGFVSYASVMVPVDLVAVGGSLIVLYLFYRKVLPTSYDGSKMEVPSSAIRNRGTFRVGVLVTLLLLVGYILSGTVHVPLSVVAGAGALVLILVAVRSSQGVEVSSSTSVEPREPSTVEIRRLLKEAPWQVVVFSLGMYIVVYGLKNVGLTQYLSMVIDAMAKGSPLFASVGTGILIAFLSSVMNNMPTVLVGALSISAVPVTGVTHSILVYANVIGADLGPKLTPIGSLATLLWLHTLKRRGTDISWSSYIKTGFVLTIPLLLLVTTALFVRLVLL</sequence>
<dbReference type="PANTHER" id="PTHR43302">
    <property type="entry name" value="TRANSPORTER ARSB-RELATED"/>
    <property type="match status" value="1"/>
</dbReference>
<evidence type="ECO:0000313" key="9">
    <source>
        <dbReference type="EMBL" id="SHE98678.1"/>
    </source>
</evidence>
<accession>A0A1M4XZ22</accession>
<organism evidence="9 10">
    <name type="scientific">Ferrithrix thermotolerans DSM 19514</name>
    <dbReference type="NCBI Taxonomy" id="1121881"/>
    <lineage>
        <taxon>Bacteria</taxon>
        <taxon>Bacillati</taxon>
        <taxon>Actinomycetota</taxon>
        <taxon>Acidimicrobiia</taxon>
        <taxon>Acidimicrobiales</taxon>
        <taxon>Acidimicrobiaceae</taxon>
        <taxon>Ferrithrix</taxon>
    </lineage>
</organism>
<evidence type="ECO:0000256" key="5">
    <source>
        <dbReference type="ARBA" id="ARBA00022849"/>
    </source>
</evidence>
<proteinExistence type="inferred from homology"/>
<keyword evidence="4 8" id="KW-0812">Transmembrane</keyword>
<feature type="transmembrane region" description="Helical" evidence="8">
    <location>
        <begin position="297"/>
        <end position="315"/>
    </location>
</feature>
<dbReference type="GO" id="GO:0005886">
    <property type="term" value="C:plasma membrane"/>
    <property type="evidence" value="ECO:0007669"/>
    <property type="project" value="UniProtKB-SubCell"/>
</dbReference>
<evidence type="ECO:0000256" key="2">
    <source>
        <dbReference type="ARBA" id="ARBA00006433"/>
    </source>
</evidence>
<feature type="transmembrane region" description="Helical" evidence="8">
    <location>
        <begin position="186"/>
        <end position="203"/>
    </location>
</feature>
<dbReference type="GO" id="GO:0046685">
    <property type="term" value="P:response to arsenic-containing substance"/>
    <property type="evidence" value="ECO:0007669"/>
    <property type="project" value="UniProtKB-KW"/>
</dbReference>
<dbReference type="Pfam" id="PF02040">
    <property type="entry name" value="ArsB"/>
    <property type="match status" value="1"/>
</dbReference>
<evidence type="ECO:0000256" key="8">
    <source>
        <dbReference type="SAM" id="Phobius"/>
    </source>
</evidence>
<dbReference type="CDD" id="cd01118">
    <property type="entry name" value="ArsB_permease"/>
    <property type="match status" value="1"/>
</dbReference>
<dbReference type="InterPro" id="IPR000802">
    <property type="entry name" value="Arsenical_pump_ArsB"/>
</dbReference>
<evidence type="ECO:0000313" key="10">
    <source>
        <dbReference type="Proteomes" id="UP000184295"/>
    </source>
</evidence>
<keyword evidence="10" id="KW-1185">Reference proteome</keyword>
<name>A0A1M4XZ22_9ACTN</name>
<evidence type="ECO:0000256" key="7">
    <source>
        <dbReference type="ARBA" id="ARBA00023136"/>
    </source>
</evidence>
<feature type="transmembrane region" description="Helical" evidence="8">
    <location>
        <begin position="224"/>
        <end position="242"/>
    </location>
</feature>
<keyword evidence="7 8" id="KW-0472">Membrane</keyword>
<reference evidence="10" key="1">
    <citation type="submission" date="2016-11" db="EMBL/GenBank/DDBJ databases">
        <authorList>
            <person name="Varghese N."/>
            <person name="Submissions S."/>
        </authorList>
    </citation>
    <scope>NUCLEOTIDE SEQUENCE [LARGE SCALE GENOMIC DNA]</scope>
    <source>
        <strain evidence="10">DSM 19514</strain>
    </source>
</reference>
<protein>
    <submittedName>
        <fullName evidence="9">Arsenical pump membrane protein</fullName>
    </submittedName>
</protein>
<dbReference type="AlphaFoldDB" id="A0A1M4XZ22"/>
<feature type="transmembrane region" description="Helical" evidence="8">
    <location>
        <begin position="248"/>
        <end position="266"/>
    </location>
</feature>
<feature type="transmembrane region" description="Helical" evidence="8">
    <location>
        <begin position="93"/>
        <end position="112"/>
    </location>
</feature>
<keyword evidence="6 8" id="KW-1133">Transmembrane helix</keyword>
<evidence type="ECO:0000256" key="6">
    <source>
        <dbReference type="ARBA" id="ARBA00022989"/>
    </source>
</evidence>
<dbReference type="Proteomes" id="UP000184295">
    <property type="component" value="Unassembled WGS sequence"/>
</dbReference>
<evidence type="ECO:0000256" key="4">
    <source>
        <dbReference type="ARBA" id="ARBA00022692"/>
    </source>
</evidence>
<feature type="transmembrane region" description="Helical" evidence="8">
    <location>
        <begin position="132"/>
        <end position="149"/>
    </location>
</feature>
<evidence type="ECO:0000256" key="1">
    <source>
        <dbReference type="ARBA" id="ARBA00004651"/>
    </source>
</evidence>
<keyword evidence="5" id="KW-0059">Arsenical resistance</keyword>
<keyword evidence="3" id="KW-1003">Cell membrane</keyword>
<dbReference type="NCBIfam" id="NF011980">
    <property type="entry name" value="PRK15445.1"/>
    <property type="match status" value="1"/>
</dbReference>
<dbReference type="RefSeq" id="WP_072792416.1">
    <property type="nucleotide sequence ID" value="NZ_FQUL01000049.1"/>
</dbReference>
<feature type="transmembrane region" description="Helical" evidence="8">
    <location>
        <begin position="161"/>
        <end position="180"/>
    </location>
</feature>
<dbReference type="PANTHER" id="PTHR43302:SF5">
    <property type="entry name" value="TRANSPORTER ARSB-RELATED"/>
    <property type="match status" value="1"/>
</dbReference>
<dbReference type="NCBIfam" id="TIGR00935">
    <property type="entry name" value="2a45"/>
    <property type="match status" value="1"/>
</dbReference>
<dbReference type="EMBL" id="FQUL01000049">
    <property type="protein sequence ID" value="SHE98678.1"/>
    <property type="molecule type" value="Genomic_DNA"/>
</dbReference>
<feature type="transmembrane region" description="Helical" evidence="8">
    <location>
        <begin position="360"/>
        <end position="384"/>
    </location>
</feature>
<gene>
    <name evidence="9" type="ORF">SAMN02745225_02184</name>
</gene>
<dbReference type="GO" id="GO:0015105">
    <property type="term" value="F:arsenite transmembrane transporter activity"/>
    <property type="evidence" value="ECO:0007669"/>
    <property type="project" value="InterPro"/>
</dbReference>
<feature type="transmembrane region" description="Helical" evidence="8">
    <location>
        <begin position="50"/>
        <end position="72"/>
    </location>
</feature>
<comment type="similarity">
    <text evidence="2">Belongs to the ArsB family.</text>
</comment>
<feature type="transmembrane region" description="Helical" evidence="8">
    <location>
        <begin position="421"/>
        <end position="446"/>
    </location>
</feature>